<organism evidence="1 2">
    <name type="scientific">Phaseolus coccineus</name>
    <name type="common">Scarlet runner bean</name>
    <name type="synonym">Phaseolus multiflorus</name>
    <dbReference type="NCBI Taxonomy" id="3886"/>
    <lineage>
        <taxon>Eukaryota</taxon>
        <taxon>Viridiplantae</taxon>
        <taxon>Streptophyta</taxon>
        <taxon>Embryophyta</taxon>
        <taxon>Tracheophyta</taxon>
        <taxon>Spermatophyta</taxon>
        <taxon>Magnoliopsida</taxon>
        <taxon>eudicotyledons</taxon>
        <taxon>Gunneridae</taxon>
        <taxon>Pentapetalae</taxon>
        <taxon>rosids</taxon>
        <taxon>fabids</taxon>
        <taxon>Fabales</taxon>
        <taxon>Fabaceae</taxon>
        <taxon>Papilionoideae</taxon>
        <taxon>50 kb inversion clade</taxon>
        <taxon>NPAAA clade</taxon>
        <taxon>indigoferoid/millettioid clade</taxon>
        <taxon>Phaseoleae</taxon>
        <taxon>Phaseolus</taxon>
    </lineage>
</organism>
<protein>
    <submittedName>
        <fullName evidence="1">Uncharacterized protein</fullName>
    </submittedName>
</protein>
<evidence type="ECO:0000313" key="2">
    <source>
        <dbReference type="Proteomes" id="UP001374584"/>
    </source>
</evidence>
<dbReference type="EMBL" id="JAYMYR010000008">
    <property type="protein sequence ID" value="KAK7346859.1"/>
    <property type="molecule type" value="Genomic_DNA"/>
</dbReference>
<evidence type="ECO:0000313" key="1">
    <source>
        <dbReference type="EMBL" id="KAK7346859.1"/>
    </source>
</evidence>
<keyword evidence="2" id="KW-1185">Reference proteome</keyword>
<dbReference type="AlphaFoldDB" id="A0AAN9M355"/>
<dbReference type="Proteomes" id="UP001374584">
    <property type="component" value="Unassembled WGS sequence"/>
</dbReference>
<gene>
    <name evidence="1" type="ORF">VNO80_21382</name>
</gene>
<reference evidence="1 2" key="1">
    <citation type="submission" date="2024-01" db="EMBL/GenBank/DDBJ databases">
        <title>The genomes of 5 underutilized Papilionoideae crops provide insights into root nodulation and disease resistanc.</title>
        <authorList>
            <person name="Jiang F."/>
        </authorList>
    </citation>
    <scope>NUCLEOTIDE SEQUENCE [LARGE SCALE GENOMIC DNA]</scope>
    <source>
        <strain evidence="1">JINMINGXINNONG_FW02</strain>
        <tissue evidence="1">Leaves</tissue>
    </source>
</reference>
<comment type="caution">
    <text evidence="1">The sequence shown here is derived from an EMBL/GenBank/DDBJ whole genome shotgun (WGS) entry which is preliminary data.</text>
</comment>
<proteinExistence type="predicted"/>
<accession>A0AAN9M355</accession>
<name>A0AAN9M355_PHACN</name>
<sequence length="95" mass="10594">MKAREEEYWRGIGGRRNHVRVPTSLSHAFVRASSPSILYGPPPPSQGLLSTLLYPMGFSFTAKSHYVQSLIRPSLSPAHDQPEIFDGLYEAKPVL</sequence>